<organism evidence="1 2">
    <name type="scientific">Candidatus Woesebacteria bacterium GW2011_GWA2_40_7b</name>
    <dbReference type="NCBI Taxonomy" id="1618563"/>
    <lineage>
        <taxon>Bacteria</taxon>
        <taxon>Candidatus Woeseibacteriota</taxon>
    </lineage>
</organism>
<sequence length="25" mass="2798">MVSMAKKEPKAYITNETLDEAVDTI</sequence>
<name>A0A0G0T0E8_9BACT</name>
<gene>
    <name evidence="1" type="ORF">UU12_C0020G0025</name>
</gene>
<feature type="non-terminal residue" evidence="1">
    <location>
        <position position="25"/>
    </location>
</feature>
<reference evidence="1 2" key="1">
    <citation type="journal article" date="2015" name="Nature">
        <title>rRNA introns, odd ribosomes, and small enigmatic genomes across a large radiation of phyla.</title>
        <authorList>
            <person name="Brown C.T."/>
            <person name="Hug L.A."/>
            <person name="Thomas B.C."/>
            <person name="Sharon I."/>
            <person name="Castelle C.J."/>
            <person name="Singh A."/>
            <person name="Wilkins M.J."/>
            <person name="Williams K.H."/>
            <person name="Banfield J.F."/>
        </authorList>
    </citation>
    <scope>NUCLEOTIDE SEQUENCE [LARGE SCALE GENOMIC DNA]</scope>
</reference>
<dbReference type="STRING" id="1618563.UU12_C0020G0025"/>
<proteinExistence type="predicted"/>
<dbReference type="AlphaFoldDB" id="A0A0G0T0E8"/>
<evidence type="ECO:0000313" key="1">
    <source>
        <dbReference type="EMBL" id="KKR70504.1"/>
    </source>
</evidence>
<comment type="caution">
    <text evidence="1">The sequence shown here is derived from an EMBL/GenBank/DDBJ whole genome shotgun (WGS) entry which is preliminary data.</text>
</comment>
<dbReference type="Proteomes" id="UP000034562">
    <property type="component" value="Unassembled WGS sequence"/>
</dbReference>
<accession>A0A0G0T0E8</accession>
<dbReference type="EMBL" id="LBZK01000020">
    <property type="protein sequence ID" value="KKR70504.1"/>
    <property type="molecule type" value="Genomic_DNA"/>
</dbReference>
<protein>
    <submittedName>
        <fullName evidence="1">Uncharacterized protein</fullName>
    </submittedName>
</protein>
<evidence type="ECO:0000313" key="2">
    <source>
        <dbReference type="Proteomes" id="UP000034562"/>
    </source>
</evidence>